<protein>
    <submittedName>
        <fullName evidence="2">Uncharacterized protein</fullName>
    </submittedName>
</protein>
<evidence type="ECO:0000313" key="2">
    <source>
        <dbReference type="EMBL" id="SDS35006.1"/>
    </source>
</evidence>
<name>A0A1H1RHH9_9GAMM</name>
<dbReference type="RefSeq" id="WP_092285713.1">
    <property type="nucleotide sequence ID" value="NZ_LT629763.1"/>
</dbReference>
<reference evidence="3" key="1">
    <citation type="submission" date="2016-10" db="EMBL/GenBank/DDBJ databases">
        <authorList>
            <person name="Varghese N."/>
            <person name="Submissions S."/>
        </authorList>
    </citation>
    <scope>NUCLEOTIDE SEQUENCE [LARGE SCALE GENOMIC DNA]</scope>
    <source>
        <strain evidence="3">JCM 14963</strain>
    </source>
</reference>
<keyword evidence="1" id="KW-0812">Transmembrane</keyword>
<feature type="transmembrane region" description="Helical" evidence="1">
    <location>
        <begin position="6"/>
        <end position="29"/>
    </location>
</feature>
<gene>
    <name evidence="2" type="ORF">SAMN05216271_1724</name>
</gene>
<evidence type="ECO:0000313" key="3">
    <source>
        <dbReference type="Proteomes" id="UP000243413"/>
    </source>
</evidence>
<sequence length="249" mass="27937">MLEIAFGGLLGLVLLGPLFMNLVGPFIIWRTQKISTIVQFDPIPDDDFFERCTEDVPYFDEQITDAGFVVVGNSSLHDSHADTYFRVYWHEHLKLAGTVVGISATNQPDLTYCEFSQKFADGRWLNVSNSNRPEAYPSLPIKQSFQFPEVLVVDQLLSLHAQLRKRLKGDLQPVDYRAEQGFAEIAAFLCEESDALLNKGLVKPKIDADGKRSLSLFGAFVMTWRSVSPGRLIVAAAKKRAAKRWLARG</sequence>
<keyword evidence="1" id="KW-0472">Membrane</keyword>
<dbReference type="OrthoDB" id="6866240at2"/>
<dbReference type="AlphaFoldDB" id="A0A1H1RHH9"/>
<proteinExistence type="predicted"/>
<dbReference type="EMBL" id="LT629763">
    <property type="protein sequence ID" value="SDS35006.1"/>
    <property type="molecule type" value="Genomic_DNA"/>
</dbReference>
<keyword evidence="1" id="KW-1133">Transmembrane helix</keyword>
<dbReference type="Proteomes" id="UP000243413">
    <property type="component" value="Chromosome I"/>
</dbReference>
<evidence type="ECO:0000256" key="1">
    <source>
        <dbReference type="SAM" id="Phobius"/>
    </source>
</evidence>
<organism evidence="2 3">
    <name type="scientific">Halopseudomonas sabulinigri</name>
    <dbReference type="NCBI Taxonomy" id="472181"/>
    <lineage>
        <taxon>Bacteria</taxon>
        <taxon>Pseudomonadati</taxon>
        <taxon>Pseudomonadota</taxon>
        <taxon>Gammaproteobacteria</taxon>
        <taxon>Pseudomonadales</taxon>
        <taxon>Pseudomonadaceae</taxon>
        <taxon>Halopseudomonas</taxon>
    </lineage>
</organism>
<accession>A0A1H1RHH9</accession>